<dbReference type="InterPro" id="IPR029058">
    <property type="entry name" value="AB_hydrolase_fold"/>
</dbReference>
<dbReference type="CDD" id="cd00519">
    <property type="entry name" value="Lipase_3"/>
    <property type="match status" value="1"/>
</dbReference>
<reference evidence="3" key="1">
    <citation type="submission" date="2020-06" db="EMBL/GenBank/DDBJ databases">
        <authorList>
            <person name="Li T."/>
            <person name="Hu X."/>
            <person name="Zhang T."/>
            <person name="Song X."/>
            <person name="Zhang H."/>
            <person name="Dai N."/>
            <person name="Sheng W."/>
            <person name="Hou X."/>
            <person name="Wei L."/>
        </authorList>
    </citation>
    <scope>NUCLEOTIDE SEQUENCE</scope>
    <source>
        <strain evidence="3">KEN8</strain>
        <tissue evidence="3">Leaf</tissue>
    </source>
</reference>
<dbReference type="GO" id="GO:0004806">
    <property type="term" value="F:triacylglycerol lipase activity"/>
    <property type="evidence" value="ECO:0007669"/>
    <property type="project" value="InterPro"/>
</dbReference>
<dbReference type="InterPro" id="IPR044819">
    <property type="entry name" value="OBL-like"/>
</dbReference>
<dbReference type="Pfam" id="PF01764">
    <property type="entry name" value="Lipase_3"/>
    <property type="match status" value="1"/>
</dbReference>
<dbReference type="GO" id="GO:0006629">
    <property type="term" value="P:lipid metabolic process"/>
    <property type="evidence" value="ECO:0007669"/>
    <property type="project" value="InterPro"/>
</dbReference>
<evidence type="ECO:0000256" key="1">
    <source>
        <dbReference type="ARBA" id="ARBA00022801"/>
    </source>
</evidence>
<feature type="domain" description="Fungal lipase-type" evidence="2">
    <location>
        <begin position="201"/>
        <end position="360"/>
    </location>
</feature>
<dbReference type="Gene3D" id="3.40.50.1820">
    <property type="entry name" value="alpha/beta hydrolase"/>
    <property type="match status" value="1"/>
</dbReference>
<dbReference type="AlphaFoldDB" id="A0AAW2QMH6"/>
<accession>A0AAW2QMH6</accession>
<protein>
    <submittedName>
        <fullName evidence="3">Feruloyl esterase A</fullName>
    </submittedName>
</protein>
<organism evidence="3">
    <name type="scientific">Sesamum calycinum</name>
    <dbReference type="NCBI Taxonomy" id="2727403"/>
    <lineage>
        <taxon>Eukaryota</taxon>
        <taxon>Viridiplantae</taxon>
        <taxon>Streptophyta</taxon>
        <taxon>Embryophyta</taxon>
        <taxon>Tracheophyta</taxon>
        <taxon>Spermatophyta</taxon>
        <taxon>Magnoliopsida</taxon>
        <taxon>eudicotyledons</taxon>
        <taxon>Gunneridae</taxon>
        <taxon>Pentapetalae</taxon>
        <taxon>asterids</taxon>
        <taxon>lamiids</taxon>
        <taxon>Lamiales</taxon>
        <taxon>Pedaliaceae</taxon>
        <taxon>Sesamum</taxon>
    </lineage>
</organism>
<dbReference type="EMBL" id="JACGWM010000006">
    <property type="protein sequence ID" value="KAL0368999.1"/>
    <property type="molecule type" value="Genomic_DNA"/>
</dbReference>
<dbReference type="PANTHER" id="PTHR46086:SF4">
    <property type="entry name" value="ALPHA_BETA-HYDROLASES SUPERFAMILY PROTEIN"/>
    <property type="match status" value="1"/>
</dbReference>
<comment type="caution">
    <text evidence="3">The sequence shown here is derived from an EMBL/GenBank/DDBJ whole genome shotgun (WGS) entry which is preliminary data.</text>
</comment>
<name>A0AAW2QMH6_9LAMI</name>
<dbReference type="PANTHER" id="PTHR46086">
    <property type="entry name" value="ALPHA/BETA-HYDROLASES SUPERFAMILY PROTEIN"/>
    <property type="match status" value="1"/>
</dbReference>
<dbReference type="InterPro" id="IPR002921">
    <property type="entry name" value="Fungal_lipase-type"/>
</dbReference>
<evidence type="ECO:0000313" key="3">
    <source>
        <dbReference type="EMBL" id="KAL0368999.1"/>
    </source>
</evidence>
<gene>
    <name evidence="3" type="ORF">Scaly_1118800</name>
</gene>
<reference evidence="3" key="2">
    <citation type="journal article" date="2024" name="Plant">
        <title>Genomic evolution and insights into agronomic trait innovations of Sesamum species.</title>
        <authorList>
            <person name="Miao H."/>
            <person name="Wang L."/>
            <person name="Qu L."/>
            <person name="Liu H."/>
            <person name="Sun Y."/>
            <person name="Le M."/>
            <person name="Wang Q."/>
            <person name="Wei S."/>
            <person name="Zheng Y."/>
            <person name="Lin W."/>
            <person name="Duan Y."/>
            <person name="Cao H."/>
            <person name="Xiong S."/>
            <person name="Wang X."/>
            <person name="Wei L."/>
            <person name="Li C."/>
            <person name="Ma Q."/>
            <person name="Ju M."/>
            <person name="Zhao R."/>
            <person name="Li G."/>
            <person name="Mu C."/>
            <person name="Tian Q."/>
            <person name="Mei H."/>
            <person name="Zhang T."/>
            <person name="Gao T."/>
            <person name="Zhang H."/>
        </authorList>
    </citation>
    <scope>NUCLEOTIDE SEQUENCE</scope>
    <source>
        <strain evidence="3">KEN8</strain>
    </source>
</reference>
<sequence>MADEVHFCQNYLLIKPEQASCFDLLRLLCSKTLENCDFLRTPVEAEAVRFRRRWIVFISLLVQKVLLWLKKPLAAAGDAVELLLNYPAANGGCLRLLFNLLTGRLVRPDKSSACFTSAIGYTDKRWNLDTSIRNHENNNASLAIMASKLSYENESFVRNIVTHHWQMEFVEFYDFWNDFQELNTTNAMMFRDKNVNPNLIVVAFRGTEPFDADAWRTDVDISWYEFPGVGKIHGGFMKALGLQKSTGWPKEIPLGPGRKSFAYYTIRERLRTLIQENGDAKFILTGHSLGGALAILCASVLAIHQEELLLQRLEGVYTFGQPRVGNEQFGEYMKDKMTSYDVKYVRFVYSNDVVPRLPYDDKTFMFKHFGPCLFFNSCYKGQVSSES</sequence>
<evidence type="ECO:0000259" key="2">
    <source>
        <dbReference type="Pfam" id="PF01764"/>
    </source>
</evidence>
<proteinExistence type="predicted"/>
<dbReference type="SUPFAM" id="SSF53474">
    <property type="entry name" value="alpha/beta-Hydrolases"/>
    <property type="match status" value="1"/>
</dbReference>
<keyword evidence="1" id="KW-0378">Hydrolase</keyword>